<dbReference type="EMBL" id="PYAW01000001">
    <property type="protein sequence ID" value="PSL48982.1"/>
    <property type="molecule type" value="Genomic_DNA"/>
</dbReference>
<dbReference type="InterPro" id="IPR006860">
    <property type="entry name" value="FecR"/>
</dbReference>
<dbReference type="GO" id="GO:0016989">
    <property type="term" value="F:sigma factor antagonist activity"/>
    <property type="evidence" value="ECO:0007669"/>
    <property type="project" value="TreeGrafter"/>
</dbReference>
<dbReference type="RefSeq" id="WP_106526251.1">
    <property type="nucleotide sequence ID" value="NZ_PYAW01000001.1"/>
</dbReference>
<name>A0A2P8HS14_CHINA</name>
<evidence type="ECO:0000313" key="5">
    <source>
        <dbReference type="Proteomes" id="UP000240971"/>
    </source>
</evidence>
<comment type="caution">
    <text evidence="4">The sequence shown here is derived from an EMBL/GenBank/DDBJ whole genome shotgun (WGS) entry which is preliminary data.</text>
</comment>
<sequence>MKNEIPGYIPEHIRTLLIKQSSTILSADEEEQLYNWYQTLDMIPAEDLLGSADREAEEKKRIWLGLEGKIQETTNTGIYRMKPWIWRGAAAVLLFVILGVGGQYLLHSKKTYQLEVATNIGKVQHLILPDGSQVWLNANSQLQYNNWKPGKAREVVLNGEAFFDIKQQAGQPFIIHTRAVDINVLGTSFNVKAYPEDATTETTLLTGKVQVVMKQEQGRKIQLEPSQKLVVQNNPELENIKKSSINKKHTTDTVSYLIDAPKMLTGDSNFVEVTWRERRLTFFNQPFEVIALQLQRWYGITVIFNDETMKNARFTGTFRDEPLTRVMTALQMSAPFNYRMSNDTLLIDK</sequence>
<keyword evidence="1" id="KW-0812">Transmembrane</keyword>
<dbReference type="Gene3D" id="3.55.50.30">
    <property type="match status" value="1"/>
</dbReference>
<dbReference type="OrthoDB" id="1523735at2"/>
<dbReference type="InterPro" id="IPR032508">
    <property type="entry name" value="FecR_C"/>
</dbReference>
<dbReference type="Gene3D" id="2.60.120.1440">
    <property type="match status" value="1"/>
</dbReference>
<keyword evidence="5" id="KW-1185">Reference proteome</keyword>
<evidence type="ECO:0000256" key="1">
    <source>
        <dbReference type="SAM" id="Phobius"/>
    </source>
</evidence>
<evidence type="ECO:0000313" key="4">
    <source>
        <dbReference type="EMBL" id="PSL48982.1"/>
    </source>
</evidence>
<proteinExistence type="predicted"/>
<organism evidence="4 5">
    <name type="scientific">Chitinophaga niastensis</name>
    <dbReference type="NCBI Taxonomy" id="536980"/>
    <lineage>
        <taxon>Bacteria</taxon>
        <taxon>Pseudomonadati</taxon>
        <taxon>Bacteroidota</taxon>
        <taxon>Chitinophagia</taxon>
        <taxon>Chitinophagales</taxon>
        <taxon>Chitinophagaceae</taxon>
        <taxon>Chitinophaga</taxon>
    </lineage>
</organism>
<dbReference type="PANTHER" id="PTHR30273">
    <property type="entry name" value="PERIPLASMIC SIGNAL SENSOR AND SIGMA FACTOR ACTIVATOR FECR-RELATED"/>
    <property type="match status" value="1"/>
</dbReference>
<protein>
    <submittedName>
        <fullName evidence="4">FecR family protein</fullName>
    </submittedName>
</protein>
<evidence type="ECO:0000259" key="2">
    <source>
        <dbReference type="Pfam" id="PF04773"/>
    </source>
</evidence>
<accession>A0A2P8HS14</accession>
<reference evidence="4 5" key="1">
    <citation type="submission" date="2018-03" db="EMBL/GenBank/DDBJ databases">
        <title>Genomic Encyclopedia of Archaeal and Bacterial Type Strains, Phase II (KMG-II): from individual species to whole genera.</title>
        <authorList>
            <person name="Goeker M."/>
        </authorList>
    </citation>
    <scope>NUCLEOTIDE SEQUENCE [LARGE SCALE GENOMIC DNA]</scope>
    <source>
        <strain evidence="4 5">DSM 24859</strain>
    </source>
</reference>
<dbReference type="AlphaFoldDB" id="A0A2P8HS14"/>
<gene>
    <name evidence="4" type="ORF">CLV51_101312</name>
</gene>
<keyword evidence="1" id="KW-0472">Membrane</keyword>
<keyword evidence="1" id="KW-1133">Transmembrane helix</keyword>
<feature type="domain" description="FecR protein" evidence="2">
    <location>
        <begin position="116"/>
        <end position="210"/>
    </location>
</feature>
<dbReference type="Pfam" id="PF04773">
    <property type="entry name" value="FecR"/>
    <property type="match status" value="1"/>
</dbReference>
<dbReference type="Pfam" id="PF16344">
    <property type="entry name" value="FecR_C"/>
    <property type="match status" value="1"/>
</dbReference>
<dbReference type="InterPro" id="IPR012373">
    <property type="entry name" value="Ferrdict_sens_TM"/>
</dbReference>
<feature type="transmembrane region" description="Helical" evidence="1">
    <location>
        <begin position="84"/>
        <end position="106"/>
    </location>
</feature>
<evidence type="ECO:0000259" key="3">
    <source>
        <dbReference type="Pfam" id="PF16344"/>
    </source>
</evidence>
<dbReference type="PIRSF" id="PIRSF018266">
    <property type="entry name" value="FecR"/>
    <property type="match status" value="1"/>
</dbReference>
<dbReference type="PANTHER" id="PTHR30273:SF2">
    <property type="entry name" value="PROTEIN FECR"/>
    <property type="match status" value="1"/>
</dbReference>
<dbReference type="Proteomes" id="UP000240971">
    <property type="component" value="Unassembled WGS sequence"/>
</dbReference>
<feature type="domain" description="Protein FecR C-terminal" evidence="3">
    <location>
        <begin position="280"/>
        <end position="347"/>
    </location>
</feature>